<dbReference type="OrthoDB" id="6329284at2759"/>
<organism evidence="1 2">
    <name type="scientific">Paraphaeosphaeria minitans</name>
    <dbReference type="NCBI Taxonomy" id="565426"/>
    <lineage>
        <taxon>Eukaryota</taxon>
        <taxon>Fungi</taxon>
        <taxon>Dikarya</taxon>
        <taxon>Ascomycota</taxon>
        <taxon>Pezizomycotina</taxon>
        <taxon>Dothideomycetes</taxon>
        <taxon>Pleosporomycetidae</taxon>
        <taxon>Pleosporales</taxon>
        <taxon>Massarineae</taxon>
        <taxon>Didymosphaeriaceae</taxon>
        <taxon>Paraphaeosphaeria</taxon>
    </lineage>
</organism>
<sequence length="156" mass="17574">MFAEPGKMLGALARDVMRPGGVFVADVWATHLPAKLFLDVAIPRGFEAPFDVLWLADTEAAFRRLFEGTQFELVKVEKAGESKARWEAGSEEKMAALWKNLAEDQTWLSFGLERLDTGRVEEIKRAWVKEIEACRNEEGVVATEMKQYIAVAVLKE</sequence>
<name>A0A9P6GKC6_9PLEO</name>
<reference evidence="1" key="1">
    <citation type="journal article" date="2020" name="Mol. Plant Microbe Interact.">
        <title>Genome Sequence of the Biocontrol Agent Coniothyrium minitans strain Conio (IMI 134523).</title>
        <authorList>
            <person name="Patel D."/>
            <person name="Shittu T.A."/>
            <person name="Baroncelli R."/>
            <person name="Muthumeenakshi S."/>
            <person name="Osborne T.H."/>
            <person name="Janganan T.K."/>
            <person name="Sreenivasaprasad S."/>
        </authorList>
    </citation>
    <scope>NUCLEOTIDE SEQUENCE</scope>
    <source>
        <strain evidence="1">Conio</strain>
    </source>
</reference>
<dbReference type="Proteomes" id="UP000756921">
    <property type="component" value="Unassembled WGS sequence"/>
</dbReference>
<accession>A0A9P6GKC6</accession>
<dbReference type="EMBL" id="WJXW01000004">
    <property type="protein sequence ID" value="KAF9737342.1"/>
    <property type="molecule type" value="Genomic_DNA"/>
</dbReference>
<dbReference type="AlphaFoldDB" id="A0A9P6GKC6"/>
<gene>
    <name evidence="1" type="ORF">PMIN01_05121</name>
</gene>
<dbReference type="InterPro" id="IPR029063">
    <property type="entry name" value="SAM-dependent_MTases_sf"/>
</dbReference>
<protein>
    <recommendedName>
        <fullName evidence="3">S-adenosyl-L-methionine-dependent methyltransferase</fullName>
    </recommendedName>
</protein>
<evidence type="ECO:0008006" key="3">
    <source>
        <dbReference type="Google" id="ProtNLM"/>
    </source>
</evidence>
<comment type="caution">
    <text evidence="1">The sequence shown here is derived from an EMBL/GenBank/DDBJ whole genome shotgun (WGS) entry which is preliminary data.</text>
</comment>
<proteinExistence type="predicted"/>
<dbReference type="SUPFAM" id="SSF53335">
    <property type="entry name" value="S-adenosyl-L-methionine-dependent methyltransferases"/>
    <property type="match status" value="1"/>
</dbReference>
<dbReference type="Gene3D" id="3.40.50.150">
    <property type="entry name" value="Vaccinia Virus protein VP39"/>
    <property type="match status" value="1"/>
</dbReference>
<evidence type="ECO:0000313" key="2">
    <source>
        <dbReference type="Proteomes" id="UP000756921"/>
    </source>
</evidence>
<keyword evidence="2" id="KW-1185">Reference proteome</keyword>
<evidence type="ECO:0000313" key="1">
    <source>
        <dbReference type="EMBL" id="KAF9737342.1"/>
    </source>
</evidence>